<evidence type="ECO:0000313" key="2">
    <source>
        <dbReference type="Proteomes" id="UP001385951"/>
    </source>
</evidence>
<evidence type="ECO:0000313" key="1">
    <source>
        <dbReference type="EMBL" id="KAK7689663.1"/>
    </source>
</evidence>
<name>A0AAW0G7P0_9APHY</name>
<evidence type="ECO:0008006" key="3">
    <source>
        <dbReference type="Google" id="ProtNLM"/>
    </source>
</evidence>
<proteinExistence type="predicted"/>
<sequence length="396" mass="45316">MLILPVEVWENVIDLLVEGYTTHARSYSDGVSLRNDLIHCALVCHAWLPRAQMHLCVYIYVVGSGLSTYEKLINRMPKLCISAKELQFQNIYTGDANGTVADRTVETISHVVRIAHKLPHVHTLFVDDINLSIEHPYLPKYVTALTSIKALKFYTRTPTRLVQLAHFIAGFKNISELVLEVPIVLESNPLSLKPCYTTKSTLTRLYLLMQPGGYLLLDWLVKAHSFTTSLHILQVRFLDAISQSELALTMQSLQYMLNNCASHLKEWIFWAKIKVNDFKGIPSVSLATHSAITGLNFRVSSLWFKHALQQLKTITSKNITVIHFWYWLDETEKPALELWAELDDILDADHFSLTKVDVACVYQDVNFVWKGIGDFNRAEEFPKLLPKVYKRGLLTW</sequence>
<comment type="caution">
    <text evidence="1">The sequence shown here is derived from an EMBL/GenBank/DDBJ whole genome shotgun (WGS) entry which is preliminary data.</text>
</comment>
<keyword evidence="2" id="KW-1185">Reference proteome</keyword>
<organism evidence="1 2">
    <name type="scientific">Cerrena zonata</name>
    <dbReference type="NCBI Taxonomy" id="2478898"/>
    <lineage>
        <taxon>Eukaryota</taxon>
        <taxon>Fungi</taxon>
        <taxon>Dikarya</taxon>
        <taxon>Basidiomycota</taxon>
        <taxon>Agaricomycotina</taxon>
        <taxon>Agaricomycetes</taxon>
        <taxon>Polyporales</taxon>
        <taxon>Cerrenaceae</taxon>
        <taxon>Cerrena</taxon>
    </lineage>
</organism>
<reference evidence="1 2" key="1">
    <citation type="submission" date="2022-09" db="EMBL/GenBank/DDBJ databases">
        <authorList>
            <person name="Palmer J.M."/>
        </authorList>
    </citation>
    <scope>NUCLEOTIDE SEQUENCE [LARGE SCALE GENOMIC DNA]</scope>
    <source>
        <strain evidence="1 2">DSM 7382</strain>
    </source>
</reference>
<protein>
    <recommendedName>
        <fullName evidence="3">F-box domain-containing protein</fullName>
    </recommendedName>
</protein>
<dbReference type="EMBL" id="JASBNA010000008">
    <property type="protein sequence ID" value="KAK7689663.1"/>
    <property type="molecule type" value="Genomic_DNA"/>
</dbReference>
<dbReference type="Proteomes" id="UP001385951">
    <property type="component" value="Unassembled WGS sequence"/>
</dbReference>
<accession>A0AAW0G7P0</accession>
<gene>
    <name evidence="1" type="ORF">QCA50_007458</name>
</gene>
<dbReference type="AlphaFoldDB" id="A0AAW0G7P0"/>